<feature type="binding site" evidence="13">
    <location>
        <position position="138"/>
    </location>
    <ligand>
        <name>substrate</name>
    </ligand>
</feature>
<feature type="binding site" evidence="13">
    <location>
        <begin position="10"/>
        <end position="12"/>
    </location>
    <ligand>
        <name>substrate</name>
    </ligand>
</feature>
<evidence type="ECO:0000313" key="16">
    <source>
        <dbReference type="Proteomes" id="UP000636949"/>
    </source>
</evidence>
<organism evidence="15 16">
    <name type="scientific">Cysteiniphilum litorale</name>
    <dbReference type="NCBI Taxonomy" id="2056700"/>
    <lineage>
        <taxon>Bacteria</taxon>
        <taxon>Pseudomonadati</taxon>
        <taxon>Pseudomonadota</taxon>
        <taxon>Gammaproteobacteria</taxon>
        <taxon>Thiotrichales</taxon>
        <taxon>Fastidiosibacteraceae</taxon>
        <taxon>Cysteiniphilum</taxon>
    </lineage>
</organism>
<evidence type="ECO:0000259" key="14">
    <source>
        <dbReference type="Pfam" id="PF00294"/>
    </source>
</evidence>
<feature type="binding site" evidence="13">
    <location>
        <position position="289"/>
    </location>
    <ligand>
        <name>K(+)</name>
        <dbReference type="ChEBI" id="CHEBI:29103"/>
    </ligand>
</feature>
<dbReference type="GO" id="GO:0019303">
    <property type="term" value="P:D-ribose catabolic process"/>
    <property type="evidence" value="ECO:0007669"/>
    <property type="project" value="UniProtKB-UniRule"/>
</dbReference>
<keyword evidence="6 13" id="KW-0479">Metal-binding</keyword>
<evidence type="ECO:0000256" key="7">
    <source>
        <dbReference type="ARBA" id="ARBA00022741"/>
    </source>
</evidence>
<evidence type="ECO:0000256" key="3">
    <source>
        <dbReference type="ARBA" id="ARBA00016943"/>
    </source>
</evidence>
<dbReference type="PANTHER" id="PTHR10584">
    <property type="entry name" value="SUGAR KINASE"/>
    <property type="match status" value="1"/>
</dbReference>
<keyword evidence="8 13" id="KW-0418">Kinase</keyword>
<dbReference type="FunFam" id="3.40.1190.20:FF:000012">
    <property type="entry name" value="Ribokinase"/>
    <property type="match status" value="1"/>
</dbReference>
<reference evidence="15" key="1">
    <citation type="journal article" date="2014" name="Int. J. Syst. Evol. Microbiol.">
        <title>Complete genome sequence of Corynebacterium casei LMG S-19264T (=DSM 44701T), isolated from a smear-ripened cheese.</title>
        <authorList>
            <consortium name="US DOE Joint Genome Institute (JGI-PGF)"/>
            <person name="Walter F."/>
            <person name="Albersmeier A."/>
            <person name="Kalinowski J."/>
            <person name="Ruckert C."/>
        </authorList>
    </citation>
    <scope>NUCLEOTIDE SEQUENCE</scope>
    <source>
        <strain evidence="15">CGMCC 1.15758</strain>
    </source>
</reference>
<sequence>MTIMVIGSANMDLIIQVEHIPSPGETILGGQFLTASGGKGANQAVASARLGSDVCFVSCVGEDSFGETLINNYRKDNINIKHIKRSSEPSGVAMIYVAQNGENSIAVAPGANTLLTPQDLDKLTTQFAHSQIVLTQLETPLETIMRAGELAKSNQCLFVLNPAPAQSLPDTLYPLIDIITPNETEAALLTGIEVKDESSALMAAKVLFNRGVSNVIITMGAQGAFFYDGNTAKLIPTHKVAAIDTTAAGDTFNGALVSALAQNNTLLEAIAFANKAAALSVTKLGAQSSIPYLDEITHSTSHI</sequence>
<gene>
    <name evidence="13 15" type="primary">rbsK</name>
    <name evidence="15" type="ORF">GCM10010995_21160</name>
</gene>
<keyword evidence="7 13" id="KW-0547">Nucleotide-binding</keyword>
<dbReference type="NCBIfam" id="NF008353">
    <property type="entry name" value="PRK11142.1"/>
    <property type="match status" value="1"/>
</dbReference>
<dbReference type="PROSITE" id="PS00583">
    <property type="entry name" value="PFKB_KINASES_1"/>
    <property type="match status" value="1"/>
</dbReference>
<comment type="caution">
    <text evidence="15">The sequence shown here is derived from an EMBL/GenBank/DDBJ whole genome shotgun (WGS) entry which is preliminary data.</text>
</comment>
<dbReference type="InterPro" id="IPR002173">
    <property type="entry name" value="Carboh/pur_kinase_PfkB_CS"/>
</dbReference>
<comment type="caution">
    <text evidence="13">Lacks conserved residue(s) required for the propagation of feature annotation.</text>
</comment>
<dbReference type="RefSeq" id="WP_117003439.1">
    <property type="nucleotide sequence ID" value="NZ_BMJS01000027.1"/>
</dbReference>
<dbReference type="CDD" id="cd01174">
    <property type="entry name" value="ribokinase"/>
    <property type="match status" value="1"/>
</dbReference>
<evidence type="ECO:0000256" key="8">
    <source>
        <dbReference type="ARBA" id="ARBA00022777"/>
    </source>
</evidence>
<dbReference type="InterPro" id="IPR002139">
    <property type="entry name" value="Ribo/fructo_kinase"/>
</dbReference>
<comment type="similarity">
    <text evidence="13">Belongs to the carbohydrate kinase PfkB family. Ribokinase subfamily.</text>
</comment>
<dbReference type="EC" id="2.7.1.15" evidence="2 13"/>
<feature type="binding site" evidence="13">
    <location>
        <position position="244"/>
    </location>
    <ligand>
        <name>K(+)</name>
        <dbReference type="ChEBI" id="CHEBI:29103"/>
    </ligand>
</feature>
<dbReference type="EMBL" id="BMJS01000027">
    <property type="protein sequence ID" value="GGG03508.1"/>
    <property type="molecule type" value="Genomic_DNA"/>
</dbReference>
<evidence type="ECO:0000256" key="10">
    <source>
        <dbReference type="ARBA" id="ARBA00022842"/>
    </source>
</evidence>
<feature type="active site" description="Proton acceptor" evidence="13">
    <location>
        <position position="250"/>
    </location>
</feature>
<dbReference type="UniPathway" id="UPA00916">
    <property type="reaction ID" value="UER00889"/>
</dbReference>
<feature type="binding site" evidence="13">
    <location>
        <position position="250"/>
    </location>
    <ligand>
        <name>substrate</name>
    </ligand>
</feature>
<feature type="binding site" evidence="13">
    <location>
        <position position="182"/>
    </location>
    <ligand>
        <name>ATP</name>
        <dbReference type="ChEBI" id="CHEBI:30616"/>
    </ligand>
</feature>
<dbReference type="HAMAP" id="MF_01987">
    <property type="entry name" value="Ribokinase"/>
    <property type="match status" value="1"/>
</dbReference>
<reference evidence="15" key="2">
    <citation type="submission" date="2020-09" db="EMBL/GenBank/DDBJ databases">
        <authorList>
            <person name="Sun Q."/>
            <person name="Zhou Y."/>
        </authorList>
    </citation>
    <scope>NUCLEOTIDE SEQUENCE</scope>
    <source>
        <strain evidence="15">CGMCC 1.15758</strain>
    </source>
</reference>
<comment type="cofactor">
    <cofactor evidence="13">
        <name>Mg(2+)</name>
        <dbReference type="ChEBI" id="CHEBI:18420"/>
    </cofactor>
    <text evidence="13">Requires a divalent cation, most likely magnesium in vivo, as an electrophilic catalyst to aid phosphoryl group transfer. It is the chelate of the metal and the nucleotide that is the actual substrate.</text>
</comment>
<dbReference type="SUPFAM" id="SSF53613">
    <property type="entry name" value="Ribokinase-like"/>
    <property type="match status" value="1"/>
</dbReference>
<dbReference type="PROSITE" id="PS00584">
    <property type="entry name" value="PFKB_KINASES_2"/>
    <property type="match status" value="1"/>
</dbReference>
<dbReference type="InterPro" id="IPR011611">
    <property type="entry name" value="PfkB_dom"/>
</dbReference>
<keyword evidence="10 13" id="KW-0460">Magnesium</keyword>
<comment type="function">
    <text evidence="13">Catalyzes the phosphorylation of ribose at O-5 in a reaction requiring ATP and magnesium. The resulting D-ribose-5-phosphate can then be used either for sythesis of nucleotides, histidine, and tryptophan, or as a component of the pentose phosphate pathway.</text>
</comment>
<keyword evidence="12 13" id="KW-0119">Carbohydrate metabolism</keyword>
<evidence type="ECO:0000313" key="15">
    <source>
        <dbReference type="EMBL" id="GGG03508.1"/>
    </source>
</evidence>
<protein>
    <recommendedName>
        <fullName evidence="3 13">Ribokinase</fullName>
        <shortName evidence="13">RK</shortName>
        <ecNumber evidence="2 13">2.7.1.15</ecNumber>
    </recommendedName>
</protein>
<keyword evidence="5 13" id="KW-0808">Transferase</keyword>
<dbReference type="AlphaFoldDB" id="A0A8J2Z624"/>
<evidence type="ECO:0000256" key="5">
    <source>
        <dbReference type="ARBA" id="ARBA00022679"/>
    </source>
</evidence>
<evidence type="ECO:0000256" key="2">
    <source>
        <dbReference type="ARBA" id="ARBA00012035"/>
    </source>
</evidence>
<keyword evidence="4 13" id="KW-0963">Cytoplasm</keyword>
<comment type="similarity">
    <text evidence="1">Belongs to the carbohydrate kinase pfkB family.</text>
</comment>
<dbReference type="InterPro" id="IPR011877">
    <property type="entry name" value="Ribokinase"/>
</dbReference>
<comment type="subunit">
    <text evidence="13">Homodimer.</text>
</comment>
<keyword evidence="16" id="KW-1185">Reference proteome</keyword>
<evidence type="ECO:0000256" key="6">
    <source>
        <dbReference type="ARBA" id="ARBA00022723"/>
    </source>
</evidence>
<dbReference type="PRINTS" id="PR00990">
    <property type="entry name" value="RIBOKINASE"/>
</dbReference>
<accession>A0A8J2Z624</accession>
<evidence type="ECO:0000256" key="12">
    <source>
        <dbReference type="ARBA" id="ARBA00023277"/>
    </source>
</evidence>
<dbReference type="Proteomes" id="UP000636949">
    <property type="component" value="Unassembled WGS sequence"/>
</dbReference>
<dbReference type="PANTHER" id="PTHR10584:SF166">
    <property type="entry name" value="RIBOKINASE"/>
    <property type="match status" value="1"/>
</dbReference>
<feature type="binding site" evidence="13">
    <location>
        <position position="274"/>
    </location>
    <ligand>
        <name>ATP</name>
        <dbReference type="ChEBI" id="CHEBI:30616"/>
    </ligand>
</feature>
<keyword evidence="9 13" id="KW-0067">ATP-binding</keyword>
<dbReference type="Gene3D" id="3.40.1190.20">
    <property type="match status" value="1"/>
</dbReference>
<comment type="pathway">
    <text evidence="13">Carbohydrate metabolism; D-ribose degradation; D-ribose 5-phosphate from beta-D-ribopyranose: step 2/2.</text>
</comment>
<comment type="subcellular location">
    <subcellularLocation>
        <location evidence="13">Cytoplasm</location>
    </subcellularLocation>
</comment>
<dbReference type="NCBIfam" id="TIGR02152">
    <property type="entry name" value="D_ribokin_bact"/>
    <property type="match status" value="1"/>
</dbReference>
<dbReference type="GO" id="GO:0046872">
    <property type="term" value="F:metal ion binding"/>
    <property type="evidence" value="ECO:0007669"/>
    <property type="project" value="UniProtKB-KW"/>
</dbReference>
<feature type="binding site" evidence="13">
    <location>
        <begin position="218"/>
        <end position="223"/>
    </location>
    <ligand>
        <name>ATP</name>
        <dbReference type="ChEBI" id="CHEBI:30616"/>
    </ligand>
</feature>
<evidence type="ECO:0000256" key="11">
    <source>
        <dbReference type="ARBA" id="ARBA00022958"/>
    </source>
</evidence>
<comment type="activity regulation">
    <text evidence="13">Activated by a monovalent cation that binds near, but not in, the active site. The most likely occupant of the site in vivo is potassium. Ion binding induces a conformational change that may alter substrate affinity.</text>
</comment>
<proteinExistence type="inferred from homology"/>
<feature type="binding site" evidence="13">
    <location>
        <position position="285"/>
    </location>
    <ligand>
        <name>K(+)</name>
        <dbReference type="ChEBI" id="CHEBI:29103"/>
    </ligand>
</feature>
<feature type="domain" description="Carbohydrate kinase PfkB" evidence="14">
    <location>
        <begin position="3"/>
        <end position="291"/>
    </location>
</feature>
<feature type="binding site" evidence="13">
    <location>
        <position position="246"/>
    </location>
    <ligand>
        <name>K(+)</name>
        <dbReference type="ChEBI" id="CHEBI:29103"/>
    </ligand>
</feature>
<evidence type="ECO:0000256" key="1">
    <source>
        <dbReference type="ARBA" id="ARBA00005380"/>
    </source>
</evidence>
<feature type="binding site" evidence="13">
    <location>
        <begin position="38"/>
        <end position="42"/>
    </location>
    <ligand>
        <name>substrate</name>
    </ligand>
</feature>
<keyword evidence="11 13" id="KW-0630">Potassium</keyword>
<dbReference type="GO" id="GO:0005524">
    <property type="term" value="F:ATP binding"/>
    <property type="evidence" value="ECO:0007669"/>
    <property type="project" value="UniProtKB-UniRule"/>
</dbReference>
<feature type="binding site" evidence="13">
    <location>
        <position position="283"/>
    </location>
    <ligand>
        <name>K(+)</name>
        <dbReference type="ChEBI" id="CHEBI:29103"/>
    </ligand>
</feature>
<dbReference type="GO" id="GO:0004747">
    <property type="term" value="F:ribokinase activity"/>
    <property type="evidence" value="ECO:0007669"/>
    <property type="project" value="UniProtKB-UniRule"/>
</dbReference>
<name>A0A8J2Z624_9GAMM</name>
<evidence type="ECO:0000256" key="9">
    <source>
        <dbReference type="ARBA" id="ARBA00022840"/>
    </source>
</evidence>
<feature type="binding site" evidence="13">
    <location>
        <begin position="249"/>
        <end position="250"/>
    </location>
    <ligand>
        <name>ATP</name>
        <dbReference type="ChEBI" id="CHEBI:30616"/>
    </ligand>
</feature>
<feature type="binding site" evidence="13">
    <location>
        <position position="280"/>
    </location>
    <ligand>
        <name>K(+)</name>
        <dbReference type="ChEBI" id="CHEBI:29103"/>
    </ligand>
</feature>
<dbReference type="OrthoDB" id="9775849at2"/>
<evidence type="ECO:0000256" key="13">
    <source>
        <dbReference type="HAMAP-Rule" id="MF_01987"/>
    </source>
</evidence>
<dbReference type="Pfam" id="PF00294">
    <property type="entry name" value="PfkB"/>
    <property type="match status" value="1"/>
</dbReference>
<comment type="catalytic activity">
    <reaction evidence="13">
        <text>D-ribose + ATP = D-ribose 5-phosphate + ADP + H(+)</text>
        <dbReference type="Rhea" id="RHEA:13697"/>
        <dbReference type="ChEBI" id="CHEBI:15378"/>
        <dbReference type="ChEBI" id="CHEBI:30616"/>
        <dbReference type="ChEBI" id="CHEBI:47013"/>
        <dbReference type="ChEBI" id="CHEBI:78346"/>
        <dbReference type="ChEBI" id="CHEBI:456216"/>
        <dbReference type="EC" id="2.7.1.15"/>
    </reaction>
</comment>
<dbReference type="InterPro" id="IPR029056">
    <property type="entry name" value="Ribokinase-like"/>
</dbReference>
<dbReference type="GO" id="GO:0005829">
    <property type="term" value="C:cytosol"/>
    <property type="evidence" value="ECO:0007669"/>
    <property type="project" value="TreeGrafter"/>
</dbReference>
<evidence type="ECO:0000256" key="4">
    <source>
        <dbReference type="ARBA" id="ARBA00022490"/>
    </source>
</evidence>